<reference evidence="4 6" key="1">
    <citation type="submission" date="2019-11" db="EMBL/GenBank/DDBJ databases">
        <title>Venturia inaequalis Genome Resource.</title>
        <authorList>
            <person name="Lichtner F.J."/>
        </authorList>
    </citation>
    <scope>NUCLEOTIDE SEQUENCE [LARGE SCALE GENOMIC DNA]</scope>
    <source>
        <strain evidence="4">Bline_iso_100314</strain>
        <strain evidence="5 7">DMI_063113</strain>
    </source>
</reference>
<gene>
    <name evidence="4" type="ORF">BLS_001946</name>
    <name evidence="5" type="ORF">EG327_011052</name>
</gene>
<dbReference type="EMBL" id="WNWQ01001493">
    <property type="protein sequence ID" value="KAE9961488.1"/>
    <property type="molecule type" value="Genomic_DNA"/>
</dbReference>
<feature type="coiled-coil region" evidence="1">
    <location>
        <begin position="121"/>
        <end position="148"/>
    </location>
</feature>
<evidence type="ECO:0000256" key="1">
    <source>
        <dbReference type="SAM" id="Coils"/>
    </source>
</evidence>
<feature type="compositionally biased region" description="Low complexity" evidence="2">
    <location>
        <begin position="27"/>
        <end position="36"/>
    </location>
</feature>
<feature type="compositionally biased region" description="Basic and acidic residues" evidence="2">
    <location>
        <begin position="422"/>
        <end position="442"/>
    </location>
</feature>
<keyword evidence="7" id="KW-1185">Reference proteome</keyword>
<feature type="region of interest" description="Disordered" evidence="2">
    <location>
        <begin position="1"/>
        <end position="62"/>
    </location>
</feature>
<evidence type="ECO:0000313" key="7">
    <source>
        <dbReference type="Proteomes" id="UP000490939"/>
    </source>
</evidence>
<name>A0A8H3U1W8_VENIN</name>
<evidence type="ECO:0000313" key="4">
    <source>
        <dbReference type="EMBL" id="KAE9961488.1"/>
    </source>
</evidence>
<dbReference type="AlphaFoldDB" id="A0A8H3U1W8"/>
<keyword evidence="1" id="KW-0175">Coiled coil</keyword>
<comment type="caution">
    <text evidence="4">The sequence shown here is derived from an EMBL/GenBank/DDBJ whole genome shotgun (WGS) entry which is preliminary data.</text>
</comment>
<dbReference type="InterPro" id="IPR058602">
    <property type="entry name" value="YAG7_dimerisation_dom"/>
</dbReference>
<evidence type="ECO:0000256" key="2">
    <source>
        <dbReference type="SAM" id="MobiDB-lite"/>
    </source>
</evidence>
<feature type="domain" description="YAG7-like dimerisation" evidence="3">
    <location>
        <begin position="175"/>
        <end position="254"/>
    </location>
</feature>
<feature type="compositionally biased region" description="Low complexity" evidence="2">
    <location>
        <begin position="1"/>
        <end position="16"/>
    </location>
</feature>
<organism evidence="4 6">
    <name type="scientific">Venturia inaequalis</name>
    <name type="common">Apple scab fungus</name>
    <dbReference type="NCBI Taxonomy" id="5025"/>
    <lineage>
        <taxon>Eukaryota</taxon>
        <taxon>Fungi</taxon>
        <taxon>Dikarya</taxon>
        <taxon>Ascomycota</taxon>
        <taxon>Pezizomycotina</taxon>
        <taxon>Dothideomycetes</taxon>
        <taxon>Pleosporomycetidae</taxon>
        <taxon>Venturiales</taxon>
        <taxon>Venturiaceae</taxon>
        <taxon>Venturia</taxon>
    </lineage>
</organism>
<evidence type="ECO:0000259" key="3">
    <source>
        <dbReference type="Pfam" id="PF26434"/>
    </source>
</evidence>
<feature type="compositionally biased region" description="Low complexity" evidence="2">
    <location>
        <begin position="346"/>
        <end position="364"/>
    </location>
</feature>
<dbReference type="Pfam" id="PF26434">
    <property type="entry name" value="YAG7_C"/>
    <property type="match status" value="1"/>
</dbReference>
<dbReference type="EMBL" id="WNWR01000833">
    <property type="protein sequence ID" value="KAE9968444.1"/>
    <property type="molecule type" value="Genomic_DNA"/>
</dbReference>
<dbReference type="Proteomes" id="UP000490939">
    <property type="component" value="Unassembled WGS sequence"/>
</dbReference>
<dbReference type="OrthoDB" id="5399559at2759"/>
<feature type="region of interest" description="Disordered" evidence="2">
    <location>
        <begin position="346"/>
        <end position="457"/>
    </location>
</feature>
<evidence type="ECO:0000313" key="5">
    <source>
        <dbReference type="EMBL" id="KAE9968444.1"/>
    </source>
</evidence>
<dbReference type="Proteomes" id="UP000433883">
    <property type="component" value="Unassembled WGS sequence"/>
</dbReference>
<sequence>MSTAVSSIPPSSSTESKSARKKKAKAELAASPAPSKGRTDSSADLESSEKANGGEAGEHPYVVEIRKQIRKINKALSAMEKLDKIREENPGQSLDDLVAAKKINNDQRAQGLRKPILTSQREEYNEQLKKYEKFVDDYEEKLAKQSESLTSTHATSVEAIRAEVTLEVKKEMEIEFKRRLLTFTRFLKAAAGRRQIDEDSEESKAFESVLCGVYAGDAAAVDCAESLVNGSKEKVPEYTGPVNVTYAKVKELSLAEAPIEEDPWANGETDPTIANAGLNELDNTEESLPIVHTNGTTNHTDESDTPVAPAATSIQEGAGNAAAEEQWDTKVPGDVGMEDSFELVQAPTETETPVEAPAEIPAVTGTSSWADDTPAEPQAAAGAPATENDGFSEVVHNNRGGRGRGGSEQRGGYRGRGGPRGDGYRGRGRGDGRGRGRGEGRGRGAPRGGAPRGESSS</sequence>
<protein>
    <recommendedName>
        <fullName evidence="3">YAG7-like dimerisation domain-containing protein</fullName>
    </recommendedName>
</protein>
<proteinExistence type="predicted"/>
<evidence type="ECO:0000313" key="6">
    <source>
        <dbReference type="Proteomes" id="UP000433883"/>
    </source>
</evidence>
<feature type="compositionally biased region" description="Gly residues" evidence="2">
    <location>
        <begin position="403"/>
        <end position="421"/>
    </location>
</feature>
<accession>A0A8H3U1W8</accession>
<feature type="compositionally biased region" description="Low complexity" evidence="2">
    <location>
        <begin position="375"/>
        <end position="385"/>
    </location>
</feature>